<dbReference type="EMBL" id="DXGI01000383">
    <property type="protein sequence ID" value="HIW79508.1"/>
    <property type="molecule type" value="Genomic_DNA"/>
</dbReference>
<evidence type="ECO:0000256" key="2">
    <source>
        <dbReference type="ARBA" id="ARBA00022723"/>
    </source>
</evidence>
<dbReference type="Gene3D" id="6.10.20.100">
    <property type="match status" value="1"/>
</dbReference>
<dbReference type="GO" id="GO:0051539">
    <property type="term" value="F:4 iron, 4 sulfur cluster binding"/>
    <property type="evidence" value="ECO:0007669"/>
    <property type="project" value="TreeGrafter"/>
</dbReference>
<dbReference type="PANTHER" id="PTHR30149">
    <property type="entry name" value="HYDROGENASE PROTEIN ASSEMBLY PROTEIN HYPD"/>
    <property type="match status" value="1"/>
</dbReference>
<dbReference type="Proteomes" id="UP000824264">
    <property type="component" value="Unassembled WGS sequence"/>
</dbReference>
<comment type="caution">
    <text evidence="4">The sequence shown here is derived from an EMBL/GenBank/DDBJ whole genome shotgun (WGS) entry which is preliminary data.</text>
</comment>
<dbReference type="Gene3D" id="3.40.50.11740">
    <property type="entry name" value="HypD, alpha/beta domain 2"/>
    <property type="match status" value="2"/>
</dbReference>
<dbReference type="InterPro" id="IPR002780">
    <property type="entry name" value="Hyd_form_HypD"/>
</dbReference>
<dbReference type="PANTHER" id="PTHR30149:SF0">
    <property type="entry name" value="HYDROGENASE MATURATION FACTOR HYPD"/>
    <property type="match status" value="1"/>
</dbReference>
<organism evidence="4 5">
    <name type="scientific">Candidatus Bilophila faecipullorum</name>
    <dbReference type="NCBI Taxonomy" id="2838482"/>
    <lineage>
        <taxon>Bacteria</taxon>
        <taxon>Pseudomonadati</taxon>
        <taxon>Thermodesulfobacteriota</taxon>
        <taxon>Desulfovibrionia</taxon>
        <taxon>Desulfovibrionales</taxon>
        <taxon>Desulfovibrionaceae</taxon>
        <taxon>Bilophila</taxon>
    </lineage>
</organism>
<evidence type="ECO:0000313" key="5">
    <source>
        <dbReference type="Proteomes" id="UP000824264"/>
    </source>
</evidence>
<dbReference type="InterPro" id="IPR042243">
    <property type="entry name" value="HypD_1"/>
</dbReference>
<dbReference type="InterPro" id="IPR042244">
    <property type="entry name" value="HypD_2_sf"/>
</dbReference>
<evidence type="ECO:0000256" key="1">
    <source>
        <dbReference type="ARBA" id="ARBA00007888"/>
    </source>
</evidence>
<comment type="similarity">
    <text evidence="1">Belongs to the HypD family.</text>
</comment>
<dbReference type="Pfam" id="PF01924">
    <property type="entry name" value="HypD"/>
    <property type="match status" value="1"/>
</dbReference>
<accession>A0A9D1R2X8</accession>
<reference evidence="4" key="2">
    <citation type="submission" date="2021-04" db="EMBL/GenBank/DDBJ databases">
        <authorList>
            <person name="Gilroy R."/>
        </authorList>
    </citation>
    <scope>NUCLEOTIDE SEQUENCE</scope>
    <source>
        <strain evidence="4">ChiSxjej5B17-1746</strain>
    </source>
</reference>
<proteinExistence type="inferred from homology"/>
<dbReference type="GO" id="GO:0070025">
    <property type="term" value="F:carbon monoxide binding"/>
    <property type="evidence" value="ECO:0007669"/>
    <property type="project" value="TreeGrafter"/>
</dbReference>
<dbReference type="GO" id="GO:0005506">
    <property type="term" value="F:iron ion binding"/>
    <property type="evidence" value="ECO:0007669"/>
    <property type="project" value="TreeGrafter"/>
</dbReference>
<dbReference type="NCBIfam" id="TIGR00075">
    <property type="entry name" value="hypD"/>
    <property type="match status" value="1"/>
</dbReference>
<gene>
    <name evidence="4" type="primary">hypD</name>
    <name evidence="4" type="ORF">H9874_10260</name>
</gene>
<reference evidence="4" key="1">
    <citation type="journal article" date="2021" name="PeerJ">
        <title>Extensive microbial diversity within the chicken gut microbiome revealed by metagenomics and culture.</title>
        <authorList>
            <person name="Gilroy R."/>
            <person name="Ravi A."/>
            <person name="Getino M."/>
            <person name="Pursley I."/>
            <person name="Horton D.L."/>
            <person name="Alikhan N.F."/>
            <person name="Baker D."/>
            <person name="Gharbi K."/>
            <person name="Hall N."/>
            <person name="Watson M."/>
            <person name="Adriaenssens E.M."/>
            <person name="Foster-Nyarko E."/>
            <person name="Jarju S."/>
            <person name="Secka A."/>
            <person name="Antonio M."/>
            <person name="Oren A."/>
            <person name="Chaudhuri R.R."/>
            <person name="La Ragione R."/>
            <person name="Hildebrand F."/>
            <person name="Pallen M.J."/>
        </authorList>
    </citation>
    <scope>NUCLEOTIDE SEQUENCE</scope>
    <source>
        <strain evidence="4">ChiSxjej5B17-1746</strain>
    </source>
</reference>
<sequence>MPTPTLHDPALCQALLRRLEDLLDRPMRFMEVCGTHTVSIFRGGLRSLLPATVTHLTGPGCPVCVTHDREVAAFLRLAEEPGVIIATFGDLMRVPGPDGRSLKHAQAEGARVSVVYSPLDALTLAAEHPDATVVFLGVGFETTAPAVAATVLAAEARGLDNFALFSCHKLVPPALAALLADADNAIDAFLLPGHVSTVLGLEPFRFVAEDWRRPAVVAGFEPADILDALCRMARQYREGSFKVENAYPRAVSDGGNPRARAVLAQVFRTSDALWRGLGAIPQSGLALNPAYERFDALTRLGLELPESRPLPGCRCGEVLKGKLTPNECPLFGKACTPANPVGPCMVSTEGSCSAYFKYGL</sequence>
<dbReference type="AlphaFoldDB" id="A0A9D1R2X8"/>
<dbReference type="PIRSF" id="PIRSF005622">
    <property type="entry name" value="Hydrgn_mat_hypD"/>
    <property type="match status" value="1"/>
</dbReference>
<protein>
    <submittedName>
        <fullName evidence="4">Hydrogenase formation protein HypD</fullName>
    </submittedName>
</protein>
<dbReference type="GO" id="GO:0051604">
    <property type="term" value="P:protein maturation"/>
    <property type="evidence" value="ECO:0007669"/>
    <property type="project" value="TreeGrafter"/>
</dbReference>
<keyword evidence="2" id="KW-0479">Metal-binding</keyword>
<keyword evidence="3" id="KW-0408">Iron</keyword>
<evidence type="ECO:0000256" key="3">
    <source>
        <dbReference type="ARBA" id="ARBA00023004"/>
    </source>
</evidence>
<name>A0A9D1R2X8_9BACT</name>
<evidence type="ECO:0000313" key="4">
    <source>
        <dbReference type="EMBL" id="HIW79508.1"/>
    </source>
</evidence>